<keyword evidence="4 6" id="KW-1133">Transmembrane helix</keyword>
<evidence type="ECO:0000256" key="6">
    <source>
        <dbReference type="SAM" id="Phobius"/>
    </source>
</evidence>
<feature type="domain" description="Copper resistance protein D" evidence="7">
    <location>
        <begin position="169"/>
        <end position="266"/>
    </location>
</feature>
<feature type="transmembrane region" description="Helical" evidence="6">
    <location>
        <begin position="111"/>
        <end position="130"/>
    </location>
</feature>
<dbReference type="InterPro" id="IPR008457">
    <property type="entry name" value="Cu-R_CopD_dom"/>
</dbReference>
<feature type="transmembrane region" description="Helical" evidence="6">
    <location>
        <begin position="249"/>
        <end position="267"/>
    </location>
</feature>
<dbReference type="Proteomes" id="UP000198853">
    <property type="component" value="Unassembled WGS sequence"/>
</dbReference>
<sequence>MVILADAALFLALSLFAGIHILEAIPADKRPRSRIPSFLIPALTIALIVFSFIPLGMIAEQTAVDFSDPFPTVLGTVLFEFTIGQGFIAFVLFLAITLVARFTLKEKRRWLLLLPVLGMILATGWSSHAASYSNQGYLFDVIHVGAAVSWTGVLLVVGFFSVGEDRWLRFLDWFTPFAFTMVLLLFASGLGMLTLITPEYTNSWLLSYGQWQLLKHLLFIPLVFYGFAHGFIMKKRLETGKKRTPRFSLQMESAVLASVFIVTAVMAEQEPPHEVAATLAFTEPSGIATQMIAADLLPGDVVTWSASVPTVLLAVAAIAILVFFVYSVGSGRPFWLAPIYIALFIVTAYATIMVGADVETASHALFK</sequence>
<feature type="transmembrane region" description="Helical" evidence="6">
    <location>
        <begin position="6"/>
        <end position="26"/>
    </location>
</feature>
<accession>A0A1G8P8F9</accession>
<evidence type="ECO:0000256" key="3">
    <source>
        <dbReference type="ARBA" id="ARBA00022692"/>
    </source>
</evidence>
<comment type="subcellular location">
    <subcellularLocation>
        <location evidence="1">Cell membrane</location>
        <topology evidence="1">Multi-pass membrane protein</topology>
    </subcellularLocation>
</comment>
<dbReference type="PANTHER" id="PTHR34820:SF4">
    <property type="entry name" value="INNER MEMBRANE PROTEIN YEBZ"/>
    <property type="match status" value="1"/>
</dbReference>
<evidence type="ECO:0000256" key="2">
    <source>
        <dbReference type="ARBA" id="ARBA00022475"/>
    </source>
</evidence>
<evidence type="ECO:0000313" key="8">
    <source>
        <dbReference type="EMBL" id="SDI88752.1"/>
    </source>
</evidence>
<evidence type="ECO:0000256" key="4">
    <source>
        <dbReference type="ARBA" id="ARBA00022989"/>
    </source>
</evidence>
<dbReference type="RefSeq" id="WP_090398539.1">
    <property type="nucleotide sequence ID" value="NZ_FNEN01000008.1"/>
</dbReference>
<dbReference type="Pfam" id="PF05425">
    <property type="entry name" value="CopD"/>
    <property type="match status" value="1"/>
</dbReference>
<organism evidence="8 9">
    <name type="scientific">Natribacillus halophilus</name>
    <dbReference type="NCBI Taxonomy" id="549003"/>
    <lineage>
        <taxon>Bacteria</taxon>
        <taxon>Bacillati</taxon>
        <taxon>Bacillota</taxon>
        <taxon>Bacilli</taxon>
        <taxon>Bacillales</taxon>
        <taxon>Bacillaceae</taxon>
        <taxon>Natribacillus</taxon>
    </lineage>
</organism>
<dbReference type="EMBL" id="FNEN01000008">
    <property type="protein sequence ID" value="SDI88752.1"/>
    <property type="molecule type" value="Genomic_DNA"/>
</dbReference>
<feature type="transmembrane region" description="Helical" evidence="6">
    <location>
        <begin position="208"/>
        <end position="228"/>
    </location>
</feature>
<gene>
    <name evidence="8" type="ORF">SAMN04488123_1085</name>
</gene>
<feature type="transmembrane region" description="Helical" evidence="6">
    <location>
        <begin position="78"/>
        <end position="99"/>
    </location>
</feature>
<dbReference type="GO" id="GO:0005886">
    <property type="term" value="C:plasma membrane"/>
    <property type="evidence" value="ECO:0007669"/>
    <property type="project" value="UniProtKB-SubCell"/>
</dbReference>
<feature type="transmembrane region" description="Helical" evidence="6">
    <location>
        <begin position="306"/>
        <end position="328"/>
    </location>
</feature>
<evidence type="ECO:0000259" key="7">
    <source>
        <dbReference type="Pfam" id="PF05425"/>
    </source>
</evidence>
<reference evidence="8 9" key="1">
    <citation type="submission" date="2016-10" db="EMBL/GenBank/DDBJ databases">
        <authorList>
            <person name="de Groot N.N."/>
        </authorList>
    </citation>
    <scope>NUCLEOTIDE SEQUENCE [LARGE SCALE GENOMIC DNA]</scope>
    <source>
        <strain evidence="8 9">DSM 21771</strain>
    </source>
</reference>
<keyword evidence="3 6" id="KW-0812">Transmembrane</keyword>
<evidence type="ECO:0000313" key="9">
    <source>
        <dbReference type="Proteomes" id="UP000198853"/>
    </source>
</evidence>
<dbReference type="InterPro" id="IPR032694">
    <property type="entry name" value="CopC/D"/>
</dbReference>
<proteinExistence type="predicted"/>
<protein>
    <submittedName>
        <fullName evidence="8">Putative copper resistance protein D</fullName>
    </submittedName>
</protein>
<evidence type="ECO:0000256" key="1">
    <source>
        <dbReference type="ARBA" id="ARBA00004651"/>
    </source>
</evidence>
<feature type="transmembrane region" description="Helical" evidence="6">
    <location>
        <begin position="38"/>
        <end position="58"/>
    </location>
</feature>
<evidence type="ECO:0000256" key="5">
    <source>
        <dbReference type="ARBA" id="ARBA00023136"/>
    </source>
</evidence>
<keyword evidence="9" id="KW-1185">Reference proteome</keyword>
<name>A0A1G8P8F9_9BACI</name>
<dbReference type="AlphaFoldDB" id="A0A1G8P8F9"/>
<dbReference type="OrthoDB" id="2387346at2"/>
<dbReference type="PANTHER" id="PTHR34820">
    <property type="entry name" value="INNER MEMBRANE PROTEIN YEBZ"/>
    <property type="match status" value="1"/>
</dbReference>
<feature type="transmembrane region" description="Helical" evidence="6">
    <location>
        <begin position="174"/>
        <end position="196"/>
    </location>
</feature>
<dbReference type="GO" id="GO:0006825">
    <property type="term" value="P:copper ion transport"/>
    <property type="evidence" value="ECO:0007669"/>
    <property type="project" value="InterPro"/>
</dbReference>
<keyword evidence="2" id="KW-1003">Cell membrane</keyword>
<keyword evidence="5 6" id="KW-0472">Membrane</keyword>
<feature type="transmembrane region" description="Helical" evidence="6">
    <location>
        <begin position="335"/>
        <end position="356"/>
    </location>
</feature>
<feature type="transmembrane region" description="Helical" evidence="6">
    <location>
        <begin position="142"/>
        <end position="162"/>
    </location>
</feature>